<organism evidence="7 8">
    <name type="scientific">Pisum sativum</name>
    <name type="common">Garden pea</name>
    <name type="synonym">Lathyrus oleraceus</name>
    <dbReference type="NCBI Taxonomy" id="3888"/>
    <lineage>
        <taxon>Eukaryota</taxon>
        <taxon>Viridiplantae</taxon>
        <taxon>Streptophyta</taxon>
        <taxon>Embryophyta</taxon>
        <taxon>Tracheophyta</taxon>
        <taxon>Spermatophyta</taxon>
        <taxon>Magnoliopsida</taxon>
        <taxon>eudicotyledons</taxon>
        <taxon>Gunneridae</taxon>
        <taxon>Pentapetalae</taxon>
        <taxon>rosids</taxon>
        <taxon>fabids</taxon>
        <taxon>Fabales</taxon>
        <taxon>Fabaceae</taxon>
        <taxon>Papilionoideae</taxon>
        <taxon>50 kb inversion clade</taxon>
        <taxon>NPAAA clade</taxon>
        <taxon>Hologalegina</taxon>
        <taxon>IRL clade</taxon>
        <taxon>Fabeae</taxon>
        <taxon>Lathyrus</taxon>
    </lineage>
</organism>
<dbReference type="Gramene" id="Psat4g094480.1">
    <property type="protein sequence ID" value="Psat4g094480.1.cds"/>
    <property type="gene ID" value="Psat4g094480"/>
</dbReference>
<evidence type="ECO:0000256" key="1">
    <source>
        <dbReference type="ARBA" id="ARBA00005613"/>
    </source>
</evidence>
<dbReference type="EMBL" id="JAMSHJ010000004">
    <property type="protein sequence ID" value="KAI5418413.1"/>
    <property type="molecule type" value="Genomic_DNA"/>
</dbReference>
<evidence type="ECO:0000256" key="2">
    <source>
        <dbReference type="ARBA" id="ARBA00022723"/>
    </source>
</evidence>
<dbReference type="InterPro" id="IPR039058">
    <property type="entry name" value="Yippee_fam"/>
</dbReference>
<dbReference type="PROSITE" id="PS51792">
    <property type="entry name" value="YIPPEE"/>
    <property type="match status" value="1"/>
</dbReference>
<dbReference type="GO" id="GO:0046872">
    <property type="term" value="F:metal ion binding"/>
    <property type="evidence" value="ECO:0007669"/>
    <property type="project" value="UniProtKB-KW"/>
</dbReference>
<protein>
    <recommendedName>
        <fullName evidence="4">Protein yippee-like</fullName>
    </recommendedName>
</protein>
<dbReference type="Pfam" id="PF03226">
    <property type="entry name" value="Yippee-Mis18"/>
    <property type="match status" value="1"/>
</dbReference>
<dbReference type="InterPro" id="IPR034751">
    <property type="entry name" value="Yippee"/>
</dbReference>
<dbReference type="Gramene" id="PSAT_LOCUS17091_t1">
    <property type="protein sequence ID" value="CAL5197563.1"/>
    <property type="gene ID" value="PSAT_LOCUS17091"/>
</dbReference>
<gene>
    <name evidence="7" type="ORF">KIW84_042884</name>
</gene>
<feature type="domain" description="Yippee" evidence="6">
    <location>
        <begin position="13"/>
        <end position="109"/>
    </location>
</feature>
<evidence type="ECO:0000313" key="7">
    <source>
        <dbReference type="EMBL" id="KAI5418413.1"/>
    </source>
</evidence>
<dbReference type="Proteomes" id="UP001058974">
    <property type="component" value="Chromosome 4"/>
</dbReference>
<evidence type="ECO:0000256" key="3">
    <source>
        <dbReference type="ARBA" id="ARBA00022833"/>
    </source>
</evidence>
<evidence type="ECO:0000256" key="4">
    <source>
        <dbReference type="RuleBase" id="RU110713"/>
    </source>
</evidence>
<dbReference type="InterPro" id="IPR004910">
    <property type="entry name" value="Yippee/Mis18/Cereblon"/>
</dbReference>
<reference evidence="7 8" key="1">
    <citation type="journal article" date="2022" name="Nat. Genet.">
        <title>Improved pea reference genome and pan-genome highlight genomic features and evolutionary characteristics.</title>
        <authorList>
            <person name="Yang T."/>
            <person name="Liu R."/>
            <person name="Luo Y."/>
            <person name="Hu S."/>
            <person name="Wang D."/>
            <person name="Wang C."/>
            <person name="Pandey M.K."/>
            <person name="Ge S."/>
            <person name="Xu Q."/>
            <person name="Li N."/>
            <person name="Li G."/>
            <person name="Huang Y."/>
            <person name="Saxena R.K."/>
            <person name="Ji Y."/>
            <person name="Li M."/>
            <person name="Yan X."/>
            <person name="He Y."/>
            <person name="Liu Y."/>
            <person name="Wang X."/>
            <person name="Xiang C."/>
            <person name="Varshney R.K."/>
            <person name="Ding H."/>
            <person name="Gao S."/>
            <person name="Zong X."/>
        </authorList>
    </citation>
    <scope>NUCLEOTIDE SEQUENCE [LARGE SCALE GENOMIC DNA]</scope>
    <source>
        <strain evidence="7 8">cv. Zhongwan 6</strain>
    </source>
</reference>
<feature type="region of interest" description="Disordered" evidence="5">
    <location>
        <begin position="109"/>
        <end position="156"/>
    </location>
</feature>
<keyword evidence="2" id="KW-0479">Metal-binding</keyword>
<keyword evidence="3" id="KW-0862">Zinc</keyword>
<dbReference type="Gramene" id="Psat04G0288400-T1">
    <property type="protein sequence ID" value="KAI5418413.1"/>
    <property type="gene ID" value="KIW84_042884"/>
</dbReference>
<sequence length="156" mass="17957">MGRLFLIDLAGGDLYSCTYCRTPLALVGDLIHKSYVGGRLTTLLFEKVVNVFFGNKEEWISNAVISYHEIYCVKCGELLGLKYESISSDMYKFKQGKFDIRWANILEDYGEDDEDDGEDDEEDDVNEEEDEEDDANEEEDEEDDADEEENVDEEDD</sequence>
<dbReference type="AlphaFoldDB" id="A0A9D4XDP7"/>
<keyword evidence="8" id="KW-1185">Reference proteome</keyword>
<proteinExistence type="inferred from homology"/>
<evidence type="ECO:0000313" key="8">
    <source>
        <dbReference type="Proteomes" id="UP001058974"/>
    </source>
</evidence>
<dbReference type="PANTHER" id="PTHR13848">
    <property type="entry name" value="PROTEIN YIPPEE-LIKE CG15309-RELATED"/>
    <property type="match status" value="1"/>
</dbReference>
<name>A0A9D4XDP7_PEA</name>
<accession>A0A9D4XDP7</accession>
<evidence type="ECO:0000259" key="6">
    <source>
        <dbReference type="PROSITE" id="PS51792"/>
    </source>
</evidence>
<comment type="caution">
    <text evidence="7">The sequence shown here is derived from an EMBL/GenBank/DDBJ whole genome shotgun (WGS) entry which is preliminary data.</text>
</comment>
<evidence type="ECO:0000256" key="5">
    <source>
        <dbReference type="SAM" id="MobiDB-lite"/>
    </source>
</evidence>
<comment type="similarity">
    <text evidence="1 4">Belongs to the yippee family.</text>
</comment>